<gene>
    <name evidence="2" type="ORF">E4L95_07060</name>
</gene>
<comment type="caution">
    <text evidence="2">The sequence shown here is derived from an EMBL/GenBank/DDBJ whole genome shotgun (WGS) entry which is preliminary data.</text>
</comment>
<reference evidence="2 3" key="1">
    <citation type="submission" date="2019-03" db="EMBL/GenBank/DDBJ databases">
        <authorList>
            <person name="Li J."/>
        </authorList>
    </citation>
    <scope>NUCLEOTIDE SEQUENCE [LARGE SCALE GENOMIC DNA]</scope>
    <source>
        <strain evidence="2 3">3058</strain>
    </source>
</reference>
<dbReference type="RefSeq" id="WP_135817005.1">
    <property type="nucleotide sequence ID" value="NZ_SRPG01000048.1"/>
</dbReference>
<keyword evidence="3" id="KW-1185">Reference proteome</keyword>
<feature type="coiled-coil region" evidence="1">
    <location>
        <begin position="62"/>
        <end position="110"/>
    </location>
</feature>
<accession>A0A4Z1BXK5</accession>
<evidence type="ECO:0000313" key="2">
    <source>
        <dbReference type="EMBL" id="TGN62336.1"/>
    </source>
</evidence>
<name>A0A4Z1BXK5_9RHOB</name>
<dbReference type="AlphaFoldDB" id="A0A4Z1BXK5"/>
<keyword evidence="1" id="KW-0175">Coiled coil</keyword>
<dbReference type="EMBL" id="SRPG01000048">
    <property type="protein sequence ID" value="TGN62336.1"/>
    <property type="molecule type" value="Genomic_DNA"/>
</dbReference>
<dbReference type="Proteomes" id="UP000297972">
    <property type="component" value="Unassembled WGS sequence"/>
</dbReference>
<evidence type="ECO:0000256" key="1">
    <source>
        <dbReference type="SAM" id="Coils"/>
    </source>
</evidence>
<proteinExistence type="predicted"/>
<sequence length="111" mass="12095">MIDNTDRGITVNKALASTMLVSVTGLIWWGGGTLASLQGATERLTAALMETREVIVADRASSAQLEARIRALENSAARQDVRFDALSASINELKQQGRESNDLLRELLQRP</sequence>
<evidence type="ECO:0000313" key="3">
    <source>
        <dbReference type="Proteomes" id="UP000297972"/>
    </source>
</evidence>
<protein>
    <submittedName>
        <fullName evidence="2">Uncharacterized protein</fullName>
    </submittedName>
</protein>
<organism evidence="2 3">
    <name type="scientific">Paracoccus liaowanqingii</name>
    <dbReference type="NCBI Taxonomy" id="2560053"/>
    <lineage>
        <taxon>Bacteria</taxon>
        <taxon>Pseudomonadati</taxon>
        <taxon>Pseudomonadota</taxon>
        <taxon>Alphaproteobacteria</taxon>
        <taxon>Rhodobacterales</taxon>
        <taxon>Paracoccaceae</taxon>
        <taxon>Paracoccus</taxon>
    </lineage>
</organism>
<dbReference type="OrthoDB" id="7875206at2"/>